<accession>A0ABX1C630</accession>
<gene>
    <name evidence="1" type="ORF">HCN52_01630</name>
</gene>
<dbReference type="InterPro" id="IPR036736">
    <property type="entry name" value="ACP-like_sf"/>
</dbReference>
<reference evidence="1 2" key="1">
    <citation type="submission" date="2020-03" db="EMBL/GenBank/DDBJ databases">
        <title>Draft genome of Streptomyces sp. ventii, isolated from the Axial Seamount in the Pacific Ocean, and resequencing of the two type strains Streptomyces lonarensis strain NCL 716 and Streptomyces bohaiensis strain 11A07.</title>
        <authorList>
            <person name="Loughran R.M."/>
            <person name="Pfannmuller K.M."/>
            <person name="Wasson B.J."/>
            <person name="Deadmond M.C."/>
            <person name="Paddock B.E."/>
            <person name="Koyack M.J."/>
            <person name="Gallegos D.A."/>
            <person name="Mitchell E.A."/>
            <person name="Ushijima B."/>
            <person name="Saw J.H."/>
            <person name="Mcphail K.L."/>
            <person name="Videau P."/>
        </authorList>
    </citation>
    <scope>NUCLEOTIDE SEQUENCE [LARGE SCALE GENOMIC DNA]</scope>
    <source>
        <strain evidence="1 2">11A07</strain>
    </source>
</reference>
<comment type="caution">
    <text evidence="1">The sequence shown here is derived from an EMBL/GenBank/DDBJ whole genome shotgun (WGS) entry which is preliminary data.</text>
</comment>
<dbReference type="EMBL" id="JAAVJC010000005">
    <property type="protein sequence ID" value="NJQ13676.1"/>
    <property type="molecule type" value="Genomic_DNA"/>
</dbReference>
<proteinExistence type="predicted"/>
<dbReference type="RefSeq" id="WP_168086512.1">
    <property type="nucleotide sequence ID" value="NZ_BHZH01000313.1"/>
</dbReference>
<organism evidence="1 2">
    <name type="scientific">Streptomyces bohaiensis</name>
    <dbReference type="NCBI Taxonomy" id="1431344"/>
    <lineage>
        <taxon>Bacteria</taxon>
        <taxon>Bacillati</taxon>
        <taxon>Actinomycetota</taxon>
        <taxon>Actinomycetes</taxon>
        <taxon>Kitasatosporales</taxon>
        <taxon>Streptomycetaceae</taxon>
        <taxon>Streptomyces</taxon>
    </lineage>
</organism>
<dbReference type="SUPFAM" id="SSF47336">
    <property type="entry name" value="ACP-like"/>
    <property type="match status" value="1"/>
</dbReference>
<evidence type="ECO:0008006" key="3">
    <source>
        <dbReference type="Google" id="ProtNLM"/>
    </source>
</evidence>
<dbReference type="Gene3D" id="1.10.1200.10">
    <property type="entry name" value="ACP-like"/>
    <property type="match status" value="1"/>
</dbReference>
<evidence type="ECO:0000313" key="1">
    <source>
        <dbReference type="EMBL" id="NJQ13676.1"/>
    </source>
</evidence>
<dbReference type="Proteomes" id="UP000727056">
    <property type="component" value="Unassembled WGS sequence"/>
</dbReference>
<name>A0ABX1C630_9ACTN</name>
<protein>
    <recommendedName>
        <fullName evidence="3">Acyl carrier protein</fullName>
    </recommendedName>
</protein>
<evidence type="ECO:0000313" key="2">
    <source>
        <dbReference type="Proteomes" id="UP000727056"/>
    </source>
</evidence>
<sequence>MPSDVDQVRNWVTARARDLPPGGLTDDLPLWEGRHLTSLHLPELILLLERLRRRPVDVEELTAGDFRDITTIAATFLDTDATATERTTAP</sequence>
<keyword evidence="2" id="KW-1185">Reference proteome</keyword>